<gene>
    <name evidence="2" type="ORF">AU511_01720</name>
</gene>
<protein>
    <submittedName>
        <fullName evidence="2">Uncharacterized protein</fullName>
    </submittedName>
</protein>
<evidence type="ECO:0000313" key="2">
    <source>
        <dbReference type="EMBL" id="OSN08323.1"/>
    </source>
</evidence>
<sequence>MPGTLTSRNTHHTSIPAQQAQNSSARNCIRFQCAGDEGQLMAGCRYTLMFPDGRSEAGVTDEHGVTGWHYAESADDISLHILTD</sequence>
<comment type="caution">
    <text evidence="2">The sequence shown here is derived from an EMBL/GenBank/DDBJ whole genome shotgun (WGS) entry which is preliminary data.</text>
</comment>
<name>A0A1X3S1G2_9GAMM</name>
<proteinExistence type="predicted"/>
<dbReference type="AlphaFoldDB" id="A0A1X3S1G2"/>
<organism evidence="2 3">
    <name type="scientific">Lonsdalea iberica</name>
    <dbReference type="NCBI Taxonomy" id="1082703"/>
    <lineage>
        <taxon>Bacteria</taxon>
        <taxon>Pseudomonadati</taxon>
        <taxon>Pseudomonadota</taxon>
        <taxon>Gammaproteobacteria</taxon>
        <taxon>Enterobacterales</taxon>
        <taxon>Pectobacteriaceae</taxon>
        <taxon>Lonsdalea</taxon>
    </lineage>
</organism>
<feature type="region of interest" description="Disordered" evidence="1">
    <location>
        <begin position="1"/>
        <end position="24"/>
    </location>
</feature>
<evidence type="ECO:0000256" key="1">
    <source>
        <dbReference type="SAM" id="MobiDB-lite"/>
    </source>
</evidence>
<dbReference type="EMBL" id="LUTP01000003">
    <property type="protein sequence ID" value="OSN08323.1"/>
    <property type="molecule type" value="Genomic_DNA"/>
</dbReference>
<reference evidence="2 3" key="1">
    <citation type="submission" date="2016-02" db="EMBL/GenBank/DDBJ databases">
        <title>Species-wide whole genome sequencing reveals diversity, host range in Lonsdalea quercina.</title>
        <authorList>
            <person name="Li Y."/>
        </authorList>
    </citation>
    <scope>NUCLEOTIDE SEQUENCE [LARGE SCALE GENOMIC DNA]</scope>
    <source>
        <strain evidence="2 3">LMG 26264</strain>
    </source>
</reference>
<dbReference type="Proteomes" id="UP000194020">
    <property type="component" value="Unassembled WGS sequence"/>
</dbReference>
<evidence type="ECO:0000313" key="3">
    <source>
        <dbReference type="Proteomes" id="UP000194020"/>
    </source>
</evidence>
<accession>A0A1X3S1G2</accession>